<evidence type="ECO:0000256" key="3">
    <source>
        <dbReference type="ARBA" id="ARBA00022505"/>
    </source>
</evidence>
<dbReference type="EMBL" id="LAQU01000029">
    <property type="protein sequence ID" value="KKB61914.1"/>
    <property type="molecule type" value="Genomic_DNA"/>
</dbReference>
<dbReference type="Proteomes" id="UP000033618">
    <property type="component" value="Unassembled WGS sequence"/>
</dbReference>
<dbReference type="Gene3D" id="2.20.25.90">
    <property type="entry name" value="ADC-like domains"/>
    <property type="match status" value="1"/>
</dbReference>
<evidence type="ECO:0000313" key="9">
    <source>
        <dbReference type="EMBL" id="KKB61914.1"/>
    </source>
</evidence>
<dbReference type="AlphaFoldDB" id="A0A0F5JW76"/>
<feature type="domain" description="4Fe-4S Mo/W bis-MGD-type" evidence="8">
    <location>
        <begin position="5"/>
        <end position="62"/>
    </location>
</feature>
<dbReference type="InterPro" id="IPR037920">
    <property type="entry name" value="YoaE_C"/>
</dbReference>
<dbReference type="InterPro" id="IPR006655">
    <property type="entry name" value="Mopterin_OxRdtase_prok_CS"/>
</dbReference>
<keyword evidence="3" id="KW-0500">Molybdenum</keyword>
<dbReference type="InterPro" id="IPR006656">
    <property type="entry name" value="Mopterin_OxRdtase"/>
</dbReference>
<evidence type="ECO:0000256" key="5">
    <source>
        <dbReference type="ARBA" id="ARBA00023002"/>
    </source>
</evidence>
<reference evidence="9 10" key="1">
    <citation type="submission" date="2015-03" db="EMBL/GenBank/DDBJ databases">
        <title>Draft Genome Sequence of Burkholderia andropogonis type strain ICMP2807, isolated from Sorghum bicolor.</title>
        <authorList>
            <person name="Lopes-Santos L."/>
            <person name="Castro D.B."/>
            <person name="Ottoboni L.M."/>
            <person name="Park D."/>
            <person name="Weirc B.S."/>
            <person name="Destefano S.A."/>
        </authorList>
    </citation>
    <scope>NUCLEOTIDE SEQUENCE [LARGE SCALE GENOMIC DNA]</scope>
    <source>
        <strain evidence="9 10">ICMP2807</strain>
    </source>
</reference>
<dbReference type="Pfam" id="PF00384">
    <property type="entry name" value="Molybdopterin"/>
    <property type="match status" value="1"/>
</dbReference>
<dbReference type="Gene3D" id="3.40.228.10">
    <property type="entry name" value="Dimethylsulfoxide Reductase, domain 2"/>
    <property type="match status" value="1"/>
</dbReference>
<dbReference type="PATRIC" id="fig|28092.6.peg.4861"/>
<keyword evidence="10" id="KW-1185">Reference proteome</keyword>
<dbReference type="GO" id="GO:0046872">
    <property type="term" value="F:metal ion binding"/>
    <property type="evidence" value="ECO:0007669"/>
    <property type="project" value="UniProtKB-KW"/>
</dbReference>
<proteinExistence type="inferred from homology"/>
<dbReference type="GO" id="GO:0043546">
    <property type="term" value="F:molybdopterin cofactor binding"/>
    <property type="evidence" value="ECO:0007669"/>
    <property type="project" value="InterPro"/>
</dbReference>
<protein>
    <submittedName>
        <fullName evidence="9">Molybdopterin oxidoreductase</fullName>
    </submittedName>
</protein>
<keyword evidence="7" id="KW-0411">Iron-sulfur</keyword>
<dbReference type="Gene3D" id="2.40.40.20">
    <property type="match status" value="1"/>
</dbReference>
<comment type="similarity">
    <text evidence="2">Belongs to the prokaryotic molybdopterin-containing oxidoreductase family.</text>
</comment>
<dbReference type="RefSeq" id="WP_046153842.1">
    <property type="nucleotide sequence ID" value="NZ_CADFGU010000006.1"/>
</dbReference>
<keyword evidence="5" id="KW-0560">Oxidoreductase</keyword>
<dbReference type="STRING" id="28092.WM40_20680"/>
<dbReference type="SUPFAM" id="SSF53706">
    <property type="entry name" value="Formate dehydrogenase/DMSO reductase, domains 1-3"/>
    <property type="match status" value="1"/>
</dbReference>
<dbReference type="SMART" id="SM00926">
    <property type="entry name" value="Molybdop_Fe4S4"/>
    <property type="match status" value="1"/>
</dbReference>
<evidence type="ECO:0000256" key="1">
    <source>
        <dbReference type="ARBA" id="ARBA00001942"/>
    </source>
</evidence>
<dbReference type="SUPFAM" id="SSF50692">
    <property type="entry name" value="ADC-like"/>
    <property type="match status" value="1"/>
</dbReference>
<dbReference type="PROSITE" id="PS00932">
    <property type="entry name" value="MOLYBDOPTERIN_PROK_3"/>
    <property type="match status" value="1"/>
</dbReference>
<dbReference type="InterPro" id="IPR006657">
    <property type="entry name" value="MoPterin_dinucl-bd_dom"/>
</dbReference>
<dbReference type="PROSITE" id="PS51669">
    <property type="entry name" value="4FE4S_MOW_BIS_MGD"/>
    <property type="match status" value="1"/>
</dbReference>
<dbReference type="Pfam" id="PF01568">
    <property type="entry name" value="Molydop_binding"/>
    <property type="match status" value="1"/>
</dbReference>
<evidence type="ECO:0000256" key="6">
    <source>
        <dbReference type="ARBA" id="ARBA00023004"/>
    </source>
</evidence>
<gene>
    <name evidence="9" type="ORF">WM40_20680</name>
</gene>
<evidence type="ECO:0000259" key="8">
    <source>
        <dbReference type="PROSITE" id="PS51669"/>
    </source>
</evidence>
<dbReference type="CDD" id="cd02786">
    <property type="entry name" value="MopB_CT_3"/>
    <property type="match status" value="1"/>
</dbReference>
<name>A0A0F5JW76_9BURK</name>
<comment type="caution">
    <text evidence="9">The sequence shown here is derived from an EMBL/GenBank/DDBJ whole genome shotgun (WGS) entry which is preliminary data.</text>
</comment>
<sequence length="706" mass="76370">MESTAHSVRGVCPHDCPDTCAMRITVQDGKAIAVKGDPDHPPTQGVLCTKVSRYTERTYHRDRLTQPMRRVGPKGSGQFEPISWDVAYQLAADKLREIAARDPEGILPYSYAGTMGLLQGESIAARLWNVLGASRLERTICASAGAAGLKHTYGGSIGARVEFTEESDLIVIWGSNPVTSSLHFWTRAQEAKRRGATLIAIDPYRSLSAEKCHEHIALRPGTDGALALGVIHLLIENGAVDEDYVARYAIGFDALRERAAAWPPARVAETCDIPVSQLLGLANAYGASKRSMIRLNYGMQRVYGGGNAVRAIACLPSLTGAWRHRAGGLLLSTSGYAPVDDVRLQRPDLLPAGKIPRSINMSAIGDALTHPGGIVAGMNDGRDFGAKVEAIIVYNSNPVAVAPDSRKVVAGFAREDLFTIVLEHFQTDTADYADLLLPATTQLEHLDVHKSYGHTYVMVNQPSIAPLADAKPNTEIFRGIAGAMGLTEPALFDSDQALLEQAFRWDDPLMGGVDAAQLQRDGWARLTLPDAPFAQGGFRTPSGKCEFVSSTLAALGQDPLPDYLPPRESRERDPALARRFPLAMISPPARHFLNSTFVNIESLRKTEKVPRIEIHPDDAAVRGIVDGEQVRIFNDRGALTARADVSDRARNGVVVGMGIWWRKLASDGRNVNELTSQALTDLGNSASFYDCLVEVAPMAKSAEVSA</sequence>
<dbReference type="Pfam" id="PF04879">
    <property type="entry name" value="Molybdop_Fe4S4"/>
    <property type="match status" value="1"/>
</dbReference>
<evidence type="ECO:0000256" key="7">
    <source>
        <dbReference type="ARBA" id="ARBA00023014"/>
    </source>
</evidence>
<dbReference type="CDD" id="cd02766">
    <property type="entry name" value="MopB_3"/>
    <property type="match status" value="1"/>
</dbReference>
<dbReference type="PANTHER" id="PTHR43742">
    <property type="entry name" value="TRIMETHYLAMINE-N-OXIDE REDUCTASE"/>
    <property type="match status" value="1"/>
</dbReference>
<evidence type="ECO:0000256" key="2">
    <source>
        <dbReference type="ARBA" id="ARBA00010312"/>
    </source>
</evidence>
<dbReference type="InterPro" id="IPR009010">
    <property type="entry name" value="Asp_de-COase-like_dom_sf"/>
</dbReference>
<dbReference type="PANTHER" id="PTHR43742:SF6">
    <property type="entry name" value="OXIDOREDUCTASE YYAE-RELATED"/>
    <property type="match status" value="1"/>
</dbReference>
<dbReference type="GO" id="GO:0016491">
    <property type="term" value="F:oxidoreductase activity"/>
    <property type="evidence" value="ECO:0007669"/>
    <property type="project" value="UniProtKB-KW"/>
</dbReference>
<dbReference type="PROSITE" id="PS00490">
    <property type="entry name" value="MOLYBDOPTERIN_PROK_2"/>
    <property type="match status" value="1"/>
</dbReference>
<dbReference type="Gene3D" id="3.40.50.740">
    <property type="match status" value="1"/>
</dbReference>
<dbReference type="InterPro" id="IPR006963">
    <property type="entry name" value="Mopterin_OxRdtase_4Fe-4S_dom"/>
</dbReference>
<keyword evidence="4" id="KW-0479">Metal-binding</keyword>
<accession>A0A0F5JW76</accession>
<dbReference type="Gene3D" id="3.30.2070.10">
    <property type="entry name" value="Formate dehydrogenase/DMSO reductase"/>
    <property type="match status" value="1"/>
</dbReference>
<comment type="cofactor">
    <cofactor evidence="1">
        <name>Mo-bis(molybdopterin guanine dinucleotide)</name>
        <dbReference type="ChEBI" id="CHEBI:60539"/>
    </cofactor>
</comment>
<organism evidence="9 10">
    <name type="scientific">Robbsia andropogonis</name>
    <dbReference type="NCBI Taxonomy" id="28092"/>
    <lineage>
        <taxon>Bacteria</taxon>
        <taxon>Pseudomonadati</taxon>
        <taxon>Pseudomonadota</taxon>
        <taxon>Betaproteobacteria</taxon>
        <taxon>Burkholderiales</taxon>
        <taxon>Burkholderiaceae</taxon>
        <taxon>Robbsia</taxon>
    </lineage>
</organism>
<keyword evidence="6" id="KW-0408">Iron</keyword>
<evidence type="ECO:0000313" key="10">
    <source>
        <dbReference type="Proteomes" id="UP000033618"/>
    </source>
</evidence>
<evidence type="ECO:0000256" key="4">
    <source>
        <dbReference type="ARBA" id="ARBA00022723"/>
    </source>
</evidence>
<dbReference type="InterPro" id="IPR050612">
    <property type="entry name" value="Prok_Mopterin_Oxidored"/>
</dbReference>
<dbReference type="GO" id="GO:0051536">
    <property type="term" value="F:iron-sulfur cluster binding"/>
    <property type="evidence" value="ECO:0007669"/>
    <property type="project" value="UniProtKB-KW"/>
</dbReference>